<feature type="compositionally biased region" description="Basic and acidic residues" evidence="1">
    <location>
        <begin position="9"/>
        <end position="22"/>
    </location>
</feature>
<sequence length="294" mass="32545">MSAKWQQRRSRELNETGKRKTEKRAFAIANSKAIDGVVKDFGPDPGSRAGGGVRVVFNMSNEYIPTFCAAATGGYKNSYDLGKTRRLGDSNPEPKRRELVDDVLTKVTGIPAQTIYFGAVEVNGSGVRFYGDYCLVLKDGPDDPWILDRNSYDIARPPLAWRGSLDPKQMVESAESISGRWKADLGHILVVKTFSSVRVNSRRLTLGQISNAVLNDEDYVEVLRNCSFTANDVAEVRTSATDAARESAIADRSLHGPVPTAHELLWRRRRLEAEQAMQNEGLTVRVVTASGRIR</sequence>
<dbReference type="RefSeq" id="WP_152524513.1">
    <property type="nucleotide sequence ID" value="NZ_CP036495.1"/>
</dbReference>
<accession>A0AA46VSI8</accession>
<evidence type="ECO:0000256" key="1">
    <source>
        <dbReference type="SAM" id="MobiDB-lite"/>
    </source>
</evidence>
<evidence type="ECO:0000313" key="2">
    <source>
        <dbReference type="EMBL" id="UZA66849.1"/>
    </source>
</evidence>
<name>A0AA46VSI8_PSEVI</name>
<feature type="region of interest" description="Disordered" evidence="1">
    <location>
        <begin position="1"/>
        <end position="22"/>
    </location>
</feature>
<dbReference type="Proteomes" id="UP001163644">
    <property type="component" value="Chromosome"/>
</dbReference>
<dbReference type="AlphaFoldDB" id="A0AA46VSI8"/>
<dbReference type="EMBL" id="CP036495">
    <property type="protein sequence ID" value="UZA66849.1"/>
    <property type="molecule type" value="Genomic_DNA"/>
</dbReference>
<proteinExistence type="predicted"/>
<organism evidence="2 3">
    <name type="scientific">Pseudomonas viridiflava</name>
    <name type="common">Phytomonas viridiflava</name>
    <dbReference type="NCBI Taxonomy" id="33069"/>
    <lineage>
        <taxon>Bacteria</taxon>
        <taxon>Pseudomonadati</taxon>
        <taxon>Pseudomonadota</taxon>
        <taxon>Gammaproteobacteria</taxon>
        <taxon>Pseudomonadales</taxon>
        <taxon>Pseudomonadaceae</taxon>
        <taxon>Pseudomonas</taxon>
    </lineage>
</organism>
<evidence type="ECO:0000313" key="3">
    <source>
        <dbReference type="Proteomes" id="UP001163644"/>
    </source>
</evidence>
<gene>
    <name evidence="2" type="ORF">EZZ81_00805</name>
</gene>
<reference evidence="2" key="1">
    <citation type="submission" date="2019-02" db="EMBL/GenBank/DDBJ databases">
        <authorList>
            <person name="Lutz S."/>
            <person name="Schori C."/>
            <person name="Ahrens C.H."/>
            <person name="Gueguen E."/>
        </authorList>
    </citation>
    <scope>NUCLEOTIDE SEQUENCE</scope>
    <source>
        <strain evidence="2">Psy35</strain>
    </source>
</reference>
<protein>
    <submittedName>
        <fullName evidence="2">Uncharacterized protein</fullName>
    </submittedName>
</protein>